<sequence>MADELTVRHLLDDTLRLPRVPSLEAVCARIADRPLSVTLAELRQVVAEPVTGEGGRRLHVLVSTLYHRAGASLARTEELRASIHAAQTLIVKE</sequence>
<dbReference type="KEGG" id="arev:RVR_8381"/>
<dbReference type="Proteomes" id="UP000595703">
    <property type="component" value="Chromosome"/>
</dbReference>
<reference evidence="1 2" key="2">
    <citation type="journal article" date="2011" name="J. Antibiot.">
        <title>Furaquinocins I and J: novel polyketide isoprenoid hybrid compounds from Streptomyces reveromyceticus SN-593.</title>
        <authorList>
            <person name="Panthee S."/>
            <person name="Takahashi S."/>
            <person name="Takagi H."/>
            <person name="Nogawa T."/>
            <person name="Oowada E."/>
            <person name="Uramoto M."/>
            <person name="Osada H."/>
        </authorList>
    </citation>
    <scope>NUCLEOTIDE SEQUENCE [LARGE SCALE GENOMIC DNA]</scope>
    <source>
        <strain evidence="1 2">SN-593</strain>
    </source>
</reference>
<keyword evidence="2" id="KW-1185">Reference proteome</keyword>
<dbReference type="EMBL" id="AP018365">
    <property type="protein sequence ID" value="BBB01124.1"/>
    <property type="molecule type" value="Genomic_DNA"/>
</dbReference>
<reference evidence="1 2" key="3">
    <citation type="journal article" date="2011" name="Nat. Chem. Biol.">
        <title>Reveromycin A biosynthesis uses RevG and RevJ for stereospecific spiroacetal formation.</title>
        <authorList>
            <person name="Takahashi S."/>
            <person name="Toyoda A."/>
            <person name="Sekiyama Y."/>
            <person name="Takagi H."/>
            <person name="Nogawa T."/>
            <person name="Uramoto M."/>
            <person name="Suzuki R."/>
            <person name="Koshino H."/>
            <person name="Kumano T."/>
            <person name="Panthee S."/>
            <person name="Dairi T."/>
            <person name="Ishikawa J."/>
            <person name="Ikeda H."/>
            <person name="Sakaki Y."/>
            <person name="Osada H."/>
        </authorList>
    </citation>
    <scope>NUCLEOTIDE SEQUENCE [LARGE SCALE GENOMIC DNA]</scope>
    <source>
        <strain evidence="1 2">SN-593</strain>
    </source>
</reference>
<protein>
    <submittedName>
        <fullName evidence="1">Uncharacterized protein</fullName>
    </submittedName>
</protein>
<evidence type="ECO:0000313" key="2">
    <source>
        <dbReference type="Proteomes" id="UP000595703"/>
    </source>
</evidence>
<reference evidence="1 2" key="1">
    <citation type="journal article" date="2010" name="J. Bacteriol.">
        <title>Biochemical characterization of a novel indole prenyltransferase from Streptomyces sp. SN-593.</title>
        <authorList>
            <person name="Takahashi S."/>
            <person name="Takagi H."/>
            <person name="Toyoda A."/>
            <person name="Uramoto M."/>
            <person name="Nogawa T."/>
            <person name="Ueki M."/>
            <person name="Sakaki Y."/>
            <person name="Osada H."/>
        </authorList>
    </citation>
    <scope>NUCLEOTIDE SEQUENCE [LARGE SCALE GENOMIC DNA]</scope>
    <source>
        <strain evidence="1 2">SN-593</strain>
    </source>
</reference>
<gene>
    <name evidence="1" type="ORF">RVR_8381</name>
</gene>
<name>A0A7U3UYD4_9ACTN</name>
<reference evidence="1 2" key="4">
    <citation type="journal article" date="2020" name="Sci. Rep.">
        <title>beta-carboline chemical signals induce reveromycin production through a LuxR family regulator in Streptomyces sp. SN-593.</title>
        <authorList>
            <person name="Panthee S."/>
            <person name="Kito N."/>
            <person name="Hayashi T."/>
            <person name="Shimizu T."/>
            <person name="Ishikawa J."/>
            <person name="Hamamoto H."/>
            <person name="Osada H."/>
            <person name="Takahashi S."/>
        </authorList>
    </citation>
    <scope>NUCLEOTIDE SEQUENCE [LARGE SCALE GENOMIC DNA]</scope>
    <source>
        <strain evidence="1 2">SN-593</strain>
    </source>
</reference>
<proteinExistence type="predicted"/>
<accession>A0A7U3UYD4</accession>
<evidence type="ECO:0000313" key="1">
    <source>
        <dbReference type="EMBL" id="BBB01124.1"/>
    </source>
</evidence>
<dbReference type="AlphaFoldDB" id="A0A7U3UYD4"/>
<dbReference type="RefSeq" id="WP_202237069.1">
    <property type="nucleotide sequence ID" value="NZ_AP018365.1"/>
</dbReference>
<organism evidence="1 2">
    <name type="scientific">Actinacidiphila reveromycinica</name>
    <dbReference type="NCBI Taxonomy" id="659352"/>
    <lineage>
        <taxon>Bacteria</taxon>
        <taxon>Bacillati</taxon>
        <taxon>Actinomycetota</taxon>
        <taxon>Actinomycetes</taxon>
        <taxon>Kitasatosporales</taxon>
        <taxon>Streptomycetaceae</taxon>
        <taxon>Actinacidiphila</taxon>
    </lineage>
</organism>